<dbReference type="EMBL" id="BAABRL010000002">
    <property type="protein sequence ID" value="GAA5494810.1"/>
    <property type="molecule type" value="Genomic_DNA"/>
</dbReference>
<dbReference type="SUPFAM" id="SSF56801">
    <property type="entry name" value="Acetyl-CoA synthetase-like"/>
    <property type="match status" value="1"/>
</dbReference>
<evidence type="ECO:0000256" key="1">
    <source>
        <dbReference type="ARBA" id="ARBA00006432"/>
    </source>
</evidence>
<evidence type="ECO:0000259" key="3">
    <source>
        <dbReference type="Pfam" id="PF00501"/>
    </source>
</evidence>
<feature type="domain" description="AMP-dependent synthetase/ligase" evidence="3">
    <location>
        <begin position="235"/>
        <end position="569"/>
    </location>
</feature>
<comment type="caution">
    <text evidence="4">The sequence shown here is derived from an EMBL/GenBank/DDBJ whole genome shotgun (WGS) entry which is preliminary data.</text>
</comment>
<dbReference type="PROSITE" id="PS00455">
    <property type="entry name" value="AMP_BINDING"/>
    <property type="match status" value="1"/>
</dbReference>
<keyword evidence="2" id="KW-0436">Ligase</keyword>
<dbReference type="InterPro" id="IPR042099">
    <property type="entry name" value="ANL_N_sf"/>
</dbReference>
<reference evidence="4 5" key="1">
    <citation type="submission" date="2024-02" db="EMBL/GenBank/DDBJ databases">
        <title>Rubritalea halochordaticola NBRC 107102.</title>
        <authorList>
            <person name="Ichikawa N."/>
            <person name="Katano-Makiyama Y."/>
            <person name="Hidaka K."/>
        </authorList>
    </citation>
    <scope>NUCLEOTIDE SEQUENCE [LARGE SCALE GENOMIC DNA]</scope>
    <source>
        <strain evidence="4 5">NBRC 107102</strain>
    </source>
</reference>
<evidence type="ECO:0000256" key="2">
    <source>
        <dbReference type="ARBA" id="ARBA00022598"/>
    </source>
</evidence>
<dbReference type="InterPro" id="IPR000873">
    <property type="entry name" value="AMP-dep_synth/lig_dom"/>
</dbReference>
<sequence length="716" mass="77279">MSKSIQVIGKENLPNRNVLIVPGRLNYPELVQLEKLLSGRKIIWVCEESAVIEDSIQAHLSKPGTEAVAFSSKDKDLQQVGKQLFKDLGDNGVAVFLPGEALALRGTASLIPSDTLKAITELGLPSLPLAVQIPADSSLSIESTSSLPSVIFSFGKLLHPSDMSPAAWLEGLLTASEAAFSSREFLKGSLGMALLAGLKKHSSCTVFDGSKDDSKSFAIILGVAIAFSKHISQQTKKKRVGIILPPGLGGMIANLAVIFAGKVPVNLNFTASHEAVNSAIKQADLDKFITADPFIRKMPSFPWPPNRDLVYLERVLPQLKKSITRWVLLSKVTPTKLLAKLVGIDPQGGDKEAILLFTSGSSGAPKGVPLTHSNLLANVCQFGTRLNLPHNATILGSLPLFHSFGCTVTLWFPIIEGLNLVTYPSPLETKRIAELIEEHKIVLLLATPTFLRGYMRRVTPEQLKPLKLVVTGAEKLPTSLANAFHQKFNIMPQEGYGLTETSPATNVNLPAPEPAGNLPVIPAAKIGTVGNFLPGIAVKLTDPSTDKPVPIDQPGIIWMKGANVFPGYLNNEEKTKEVIIDGWFKTGDVGRMDEQGFLSIEGRISRFSKIAGEMVPHETVEAAVNNALGLDEETERKIAIVGIPDAQKGEAIALLSTISGIALEQECIDLRYRLLENGLPSLWCPKRIIPVEEIPILASGKLDIKACQQLSEQVDQ</sequence>
<comment type="similarity">
    <text evidence="1">Belongs to the ATP-dependent AMP-binding enzyme family.</text>
</comment>
<dbReference type="Proteomes" id="UP001424741">
    <property type="component" value="Unassembled WGS sequence"/>
</dbReference>
<dbReference type="RefSeq" id="WP_346187702.1">
    <property type="nucleotide sequence ID" value="NZ_BAABRL010000002.1"/>
</dbReference>
<organism evidence="4 5">
    <name type="scientific">Rubritalea halochordaticola</name>
    <dbReference type="NCBI Taxonomy" id="714537"/>
    <lineage>
        <taxon>Bacteria</taxon>
        <taxon>Pseudomonadati</taxon>
        <taxon>Verrucomicrobiota</taxon>
        <taxon>Verrucomicrobiia</taxon>
        <taxon>Verrucomicrobiales</taxon>
        <taxon>Rubritaleaceae</taxon>
        <taxon>Rubritalea</taxon>
    </lineage>
</organism>
<dbReference type="PANTHER" id="PTHR43201">
    <property type="entry name" value="ACYL-COA SYNTHETASE"/>
    <property type="match status" value="1"/>
</dbReference>
<protein>
    <submittedName>
        <fullName evidence="4">Bifunctional protein Aas</fullName>
    </submittedName>
</protein>
<dbReference type="InterPro" id="IPR045851">
    <property type="entry name" value="AMP-bd_C_sf"/>
</dbReference>
<evidence type="ECO:0000313" key="5">
    <source>
        <dbReference type="Proteomes" id="UP001424741"/>
    </source>
</evidence>
<dbReference type="Pfam" id="PF00501">
    <property type="entry name" value="AMP-binding"/>
    <property type="match status" value="1"/>
</dbReference>
<gene>
    <name evidence="4" type="primary">aas_2</name>
    <name evidence="4" type="ORF">Rhal01_00974</name>
</gene>
<dbReference type="PANTHER" id="PTHR43201:SF5">
    <property type="entry name" value="MEDIUM-CHAIN ACYL-COA LIGASE ACSF2, MITOCHONDRIAL"/>
    <property type="match status" value="1"/>
</dbReference>
<dbReference type="Gene3D" id="3.40.50.12780">
    <property type="entry name" value="N-terminal domain of ligase-like"/>
    <property type="match status" value="1"/>
</dbReference>
<name>A0ABP9UYK0_9BACT</name>
<dbReference type="Gene3D" id="3.30.300.30">
    <property type="match status" value="1"/>
</dbReference>
<accession>A0ABP9UYK0</accession>
<evidence type="ECO:0000313" key="4">
    <source>
        <dbReference type="EMBL" id="GAA5494810.1"/>
    </source>
</evidence>
<dbReference type="InterPro" id="IPR020845">
    <property type="entry name" value="AMP-binding_CS"/>
</dbReference>
<keyword evidence="5" id="KW-1185">Reference proteome</keyword>
<proteinExistence type="inferred from homology"/>